<name>A0AB74UAF7_9GAMM</name>
<dbReference type="InterPro" id="IPR050638">
    <property type="entry name" value="AA-Vitamin_Transporters"/>
</dbReference>
<evidence type="ECO:0000256" key="3">
    <source>
        <dbReference type="ARBA" id="ARBA00022989"/>
    </source>
</evidence>
<feature type="transmembrane region" description="Helical" evidence="6">
    <location>
        <begin position="95"/>
        <end position="113"/>
    </location>
</feature>
<dbReference type="PANTHER" id="PTHR32322:SF9">
    <property type="entry name" value="AMINO-ACID METABOLITE EFFLUX PUMP-RELATED"/>
    <property type="match status" value="1"/>
</dbReference>
<protein>
    <submittedName>
        <fullName evidence="8">DMT family transporter</fullName>
    </submittedName>
</protein>
<feature type="transmembrane region" description="Helical" evidence="6">
    <location>
        <begin position="7"/>
        <end position="26"/>
    </location>
</feature>
<dbReference type="PANTHER" id="PTHR32322">
    <property type="entry name" value="INNER MEMBRANE TRANSPORTER"/>
    <property type="match status" value="1"/>
</dbReference>
<keyword evidence="4 6" id="KW-0472">Membrane</keyword>
<reference evidence="8" key="1">
    <citation type="submission" date="2024-06" db="EMBL/GenBank/DDBJ databases">
        <title>Complete genome of Salinicola endophyticus HNIBRBA4755.</title>
        <authorList>
            <person name="Shin S.Y."/>
            <person name="Kang H."/>
            <person name="Song J."/>
        </authorList>
    </citation>
    <scope>NUCLEOTIDE SEQUENCE</scope>
    <source>
        <strain evidence="8">HNIBRBA4755</strain>
    </source>
</reference>
<feature type="transmembrane region" description="Helical" evidence="6">
    <location>
        <begin position="273"/>
        <end position="291"/>
    </location>
</feature>
<dbReference type="EMBL" id="CP159578">
    <property type="protein sequence ID" value="XCJ78449.1"/>
    <property type="molecule type" value="Genomic_DNA"/>
</dbReference>
<evidence type="ECO:0000256" key="5">
    <source>
        <dbReference type="SAM" id="MobiDB-lite"/>
    </source>
</evidence>
<dbReference type="InterPro" id="IPR000620">
    <property type="entry name" value="EamA_dom"/>
</dbReference>
<feature type="transmembrane region" description="Helical" evidence="6">
    <location>
        <begin position="249"/>
        <end position="267"/>
    </location>
</feature>
<accession>A0AB74UAF7</accession>
<feature type="transmembrane region" description="Helical" evidence="6">
    <location>
        <begin position="215"/>
        <end position="237"/>
    </location>
</feature>
<evidence type="ECO:0000256" key="4">
    <source>
        <dbReference type="ARBA" id="ARBA00023136"/>
    </source>
</evidence>
<feature type="transmembrane region" description="Helical" evidence="6">
    <location>
        <begin position="32"/>
        <end position="54"/>
    </location>
</feature>
<evidence type="ECO:0000259" key="7">
    <source>
        <dbReference type="Pfam" id="PF00892"/>
    </source>
</evidence>
<dbReference type="AlphaFoldDB" id="A0AB74UAF7"/>
<evidence type="ECO:0000256" key="2">
    <source>
        <dbReference type="ARBA" id="ARBA00022692"/>
    </source>
</evidence>
<evidence type="ECO:0000256" key="6">
    <source>
        <dbReference type="SAM" id="Phobius"/>
    </source>
</evidence>
<organism evidence="8">
    <name type="scientific">Salinicola endophyticus</name>
    <dbReference type="NCBI Taxonomy" id="1949083"/>
    <lineage>
        <taxon>Bacteria</taxon>
        <taxon>Pseudomonadati</taxon>
        <taxon>Pseudomonadota</taxon>
        <taxon>Gammaproteobacteria</taxon>
        <taxon>Oceanospirillales</taxon>
        <taxon>Halomonadaceae</taxon>
        <taxon>Salinicola</taxon>
    </lineage>
</organism>
<dbReference type="GO" id="GO:0016020">
    <property type="term" value="C:membrane"/>
    <property type="evidence" value="ECO:0007669"/>
    <property type="project" value="UniProtKB-SubCell"/>
</dbReference>
<keyword evidence="3 6" id="KW-1133">Transmembrane helix</keyword>
<dbReference type="Pfam" id="PF00892">
    <property type="entry name" value="EamA"/>
    <property type="match status" value="2"/>
</dbReference>
<evidence type="ECO:0000313" key="8">
    <source>
        <dbReference type="EMBL" id="XCJ78449.1"/>
    </source>
</evidence>
<feature type="region of interest" description="Disordered" evidence="5">
    <location>
        <begin position="299"/>
        <end position="338"/>
    </location>
</feature>
<feature type="domain" description="EamA" evidence="7">
    <location>
        <begin position="148"/>
        <end position="290"/>
    </location>
</feature>
<feature type="transmembrane region" description="Helical" evidence="6">
    <location>
        <begin position="66"/>
        <end position="89"/>
    </location>
</feature>
<evidence type="ECO:0000256" key="1">
    <source>
        <dbReference type="ARBA" id="ARBA00004141"/>
    </source>
</evidence>
<dbReference type="RefSeq" id="WP_353979449.1">
    <property type="nucleotide sequence ID" value="NZ_CP159578.1"/>
</dbReference>
<feature type="domain" description="EamA" evidence="7">
    <location>
        <begin position="9"/>
        <end position="136"/>
    </location>
</feature>
<dbReference type="SUPFAM" id="SSF103481">
    <property type="entry name" value="Multidrug resistance efflux transporter EmrE"/>
    <property type="match status" value="2"/>
</dbReference>
<feature type="transmembrane region" description="Helical" evidence="6">
    <location>
        <begin position="149"/>
        <end position="173"/>
    </location>
</feature>
<gene>
    <name evidence="8" type="ORF">ABV408_13520</name>
</gene>
<dbReference type="InterPro" id="IPR037185">
    <property type="entry name" value="EmrE-like"/>
</dbReference>
<sequence length="338" mass="35477">MPLPAVLRLIFLSSLWGASFLFMRIATPALGVFPTAFFRVFFGALGLIAVLLVWRVRWRFDGKFVTTLVIGMINSGLPFALFCVAARFIPAGYSALLNASTPLMGVLIGAACFSERLTRERLGGVVVGMMGVAVLVVSGPVALSSGLMIGALACLGAAACYGISGFLVGRWIAQRGGLDSRLIALGSQLGATLLLAPLMLGQVTLQPTAGEWHDVHVWLALLALGLACTSLAYLLYFRLVEELGPIKPLTVTLLVPLFGVLWGALFLDEQVTWAHAAGGALIALALWLILFKRPAGRGETLEQPSAGKPATTGTTAGATAATAVAQGEAASVRSERRT</sequence>
<feature type="transmembrane region" description="Helical" evidence="6">
    <location>
        <begin position="125"/>
        <end position="143"/>
    </location>
</feature>
<comment type="subcellular location">
    <subcellularLocation>
        <location evidence="1">Membrane</location>
        <topology evidence="1">Multi-pass membrane protein</topology>
    </subcellularLocation>
</comment>
<feature type="transmembrane region" description="Helical" evidence="6">
    <location>
        <begin position="182"/>
        <end position="203"/>
    </location>
</feature>
<proteinExistence type="predicted"/>
<keyword evidence="2 6" id="KW-0812">Transmembrane</keyword>
<feature type="compositionally biased region" description="Low complexity" evidence="5">
    <location>
        <begin position="306"/>
        <end position="330"/>
    </location>
</feature>